<dbReference type="InterPro" id="IPR011009">
    <property type="entry name" value="Kinase-like_dom_sf"/>
</dbReference>
<proteinExistence type="predicted"/>
<keyword evidence="2" id="KW-1185">Reference proteome</keyword>
<dbReference type="EMBL" id="KZ293427">
    <property type="protein sequence ID" value="PBK70224.1"/>
    <property type="molecule type" value="Genomic_DNA"/>
</dbReference>
<dbReference type="STRING" id="1076256.A0A2H3BMT3"/>
<reference evidence="2" key="1">
    <citation type="journal article" date="2017" name="Nat. Ecol. Evol.">
        <title>Genome expansion and lineage-specific genetic innovations in the forest pathogenic fungi Armillaria.</title>
        <authorList>
            <person name="Sipos G."/>
            <person name="Prasanna A.N."/>
            <person name="Walter M.C."/>
            <person name="O'Connor E."/>
            <person name="Balint B."/>
            <person name="Krizsan K."/>
            <person name="Kiss B."/>
            <person name="Hess J."/>
            <person name="Varga T."/>
            <person name="Slot J."/>
            <person name="Riley R."/>
            <person name="Boka B."/>
            <person name="Rigling D."/>
            <person name="Barry K."/>
            <person name="Lee J."/>
            <person name="Mihaltcheva S."/>
            <person name="LaButti K."/>
            <person name="Lipzen A."/>
            <person name="Waldron R."/>
            <person name="Moloney N.M."/>
            <person name="Sperisen C."/>
            <person name="Kredics L."/>
            <person name="Vagvoelgyi C."/>
            <person name="Patrignani A."/>
            <person name="Fitzpatrick D."/>
            <person name="Nagy I."/>
            <person name="Doyle S."/>
            <person name="Anderson J.B."/>
            <person name="Grigoriev I.V."/>
            <person name="Gueldener U."/>
            <person name="Muensterkoetter M."/>
            <person name="Nagy L.G."/>
        </authorList>
    </citation>
    <scope>NUCLEOTIDE SEQUENCE [LARGE SCALE GENOMIC DNA]</scope>
    <source>
        <strain evidence="2">28-4</strain>
    </source>
</reference>
<dbReference type="AlphaFoldDB" id="A0A2H3BMT3"/>
<protein>
    <recommendedName>
        <fullName evidence="3">Aminoglycoside phosphotransferase domain-containing protein</fullName>
    </recommendedName>
</protein>
<name>A0A2H3BMT3_9AGAR</name>
<sequence length="150" mass="17096">MNRNLAPPPFNLPYPGHPLGNLIRGWIHRHVLIRISRIYRLYFRPDLQYLVDDGVIPLPFNLVLKFSPHAREAEGIAMSLARSMGIPAPRFISYGEHFPNTSSRQGSILMTRIPGKTLQDVIESLSPEELHVIMQELAGLLDRMRSYSNP</sequence>
<organism evidence="1 2">
    <name type="scientific">Armillaria solidipes</name>
    <dbReference type="NCBI Taxonomy" id="1076256"/>
    <lineage>
        <taxon>Eukaryota</taxon>
        <taxon>Fungi</taxon>
        <taxon>Dikarya</taxon>
        <taxon>Basidiomycota</taxon>
        <taxon>Agaricomycotina</taxon>
        <taxon>Agaricomycetes</taxon>
        <taxon>Agaricomycetidae</taxon>
        <taxon>Agaricales</taxon>
        <taxon>Marasmiineae</taxon>
        <taxon>Physalacriaceae</taxon>
        <taxon>Armillaria</taxon>
    </lineage>
</organism>
<evidence type="ECO:0000313" key="1">
    <source>
        <dbReference type="EMBL" id="PBK70224.1"/>
    </source>
</evidence>
<accession>A0A2H3BMT3</accession>
<evidence type="ECO:0000313" key="2">
    <source>
        <dbReference type="Proteomes" id="UP000218334"/>
    </source>
</evidence>
<gene>
    <name evidence="1" type="ORF">ARMSODRAFT_956298</name>
</gene>
<evidence type="ECO:0008006" key="3">
    <source>
        <dbReference type="Google" id="ProtNLM"/>
    </source>
</evidence>
<dbReference type="Proteomes" id="UP000218334">
    <property type="component" value="Unassembled WGS sequence"/>
</dbReference>
<dbReference type="SUPFAM" id="SSF56112">
    <property type="entry name" value="Protein kinase-like (PK-like)"/>
    <property type="match status" value="1"/>
</dbReference>